<feature type="transmembrane region" description="Helical" evidence="2">
    <location>
        <begin position="85"/>
        <end position="102"/>
    </location>
</feature>
<feature type="region of interest" description="Disordered" evidence="1">
    <location>
        <begin position="49"/>
        <end position="73"/>
    </location>
</feature>
<keyword evidence="2" id="KW-1133">Transmembrane helix</keyword>
<evidence type="ECO:0000313" key="4">
    <source>
        <dbReference type="Proteomes" id="UP000243542"/>
    </source>
</evidence>
<gene>
    <name evidence="3" type="ORF">ATK36_4604</name>
</gene>
<dbReference type="RefSeq" id="WP_098513342.1">
    <property type="nucleotide sequence ID" value="NZ_JBIAKZ010000042.1"/>
</dbReference>
<reference evidence="3 4" key="1">
    <citation type="submission" date="2017-10" db="EMBL/GenBank/DDBJ databases">
        <title>Sequencing the genomes of 1000 actinobacteria strains.</title>
        <authorList>
            <person name="Klenk H.-P."/>
        </authorList>
    </citation>
    <scope>NUCLEOTIDE SEQUENCE [LARGE SCALE GENOMIC DNA]</scope>
    <source>
        <strain evidence="3 4">DSM 46092</strain>
    </source>
</reference>
<organism evidence="3 4">
    <name type="scientific">Amycolatopsis sulphurea</name>
    <dbReference type="NCBI Taxonomy" id="76022"/>
    <lineage>
        <taxon>Bacteria</taxon>
        <taxon>Bacillati</taxon>
        <taxon>Actinomycetota</taxon>
        <taxon>Actinomycetes</taxon>
        <taxon>Pseudonocardiales</taxon>
        <taxon>Pseudonocardiaceae</taxon>
        <taxon>Amycolatopsis</taxon>
    </lineage>
</organism>
<proteinExistence type="predicted"/>
<accession>A0A2A9FE67</accession>
<sequence length="230" mass="24037">MNVDVLDKVRQAVASAHAAGHRTPGRPTLMKMTGATDYQVRKALDALGEDEPPAGASADEPGEAEPTMALPEPPRDAVVRLPRPWPLIFIGLAAAVAIWGGWVRLGELTGFGPINLLPGVGGGFTVNTAVVLPLSVEFYSAYALRVLLASDRLSERTRRFARRSFLASLVVGGGAQIASHIMVAARVPDAPWPVTTVVACVPLLVIGLATGLATLVKRDAPIGGAGGDRR</sequence>
<dbReference type="EMBL" id="PDJK01000002">
    <property type="protein sequence ID" value="PFG49448.1"/>
    <property type="molecule type" value="Genomic_DNA"/>
</dbReference>
<keyword evidence="2" id="KW-0472">Membrane</keyword>
<dbReference type="AlphaFoldDB" id="A0A2A9FE67"/>
<protein>
    <submittedName>
        <fullName evidence="3">Uncharacterized protein</fullName>
    </submittedName>
</protein>
<evidence type="ECO:0000313" key="3">
    <source>
        <dbReference type="EMBL" id="PFG49448.1"/>
    </source>
</evidence>
<name>A0A2A9FE67_9PSEU</name>
<comment type="caution">
    <text evidence="3">The sequence shown here is derived from an EMBL/GenBank/DDBJ whole genome shotgun (WGS) entry which is preliminary data.</text>
</comment>
<keyword evidence="4" id="KW-1185">Reference proteome</keyword>
<evidence type="ECO:0000256" key="2">
    <source>
        <dbReference type="SAM" id="Phobius"/>
    </source>
</evidence>
<keyword evidence="2" id="KW-0812">Transmembrane</keyword>
<evidence type="ECO:0000256" key="1">
    <source>
        <dbReference type="SAM" id="MobiDB-lite"/>
    </source>
</evidence>
<feature type="transmembrane region" description="Helical" evidence="2">
    <location>
        <begin position="165"/>
        <end position="185"/>
    </location>
</feature>
<dbReference type="Proteomes" id="UP000243542">
    <property type="component" value="Unassembled WGS sequence"/>
</dbReference>
<feature type="transmembrane region" description="Helical" evidence="2">
    <location>
        <begin position="191"/>
        <end position="216"/>
    </location>
</feature>
<feature type="transmembrane region" description="Helical" evidence="2">
    <location>
        <begin position="122"/>
        <end position="144"/>
    </location>
</feature>